<dbReference type="SUPFAM" id="SSF53474">
    <property type="entry name" value="alpha/beta-Hydrolases"/>
    <property type="match status" value="1"/>
</dbReference>
<feature type="active site" description="Proton donor" evidence="7">
    <location>
        <position position="370"/>
    </location>
</feature>
<evidence type="ECO:0000256" key="4">
    <source>
        <dbReference type="ARBA" id="ARBA00022797"/>
    </source>
</evidence>
<feature type="signal peptide" evidence="8">
    <location>
        <begin position="1"/>
        <end position="17"/>
    </location>
</feature>
<keyword evidence="4 6" id="KW-0058">Aromatic hydrocarbons catabolism</keyword>
<organism evidence="10 11">
    <name type="scientific">Rhynchophorus ferrugineus</name>
    <name type="common">Red palm weevil</name>
    <name type="synonym">Curculio ferrugineus</name>
    <dbReference type="NCBI Taxonomy" id="354439"/>
    <lineage>
        <taxon>Eukaryota</taxon>
        <taxon>Metazoa</taxon>
        <taxon>Ecdysozoa</taxon>
        <taxon>Arthropoda</taxon>
        <taxon>Hexapoda</taxon>
        <taxon>Insecta</taxon>
        <taxon>Pterygota</taxon>
        <taxon>Neoptera</taxon>
        <taxon>Endopterygota</taxon>
        <taxon>Coleoptera</taxon>
        <taxon>Polyphaga</taxon>
        <taxon>Cucujiformia</taxon>
        <taxon>Curculionidae</taxon>
        <taxon>Dryophthorinae</taxon>
        <taxon>Rhynchophorus</taxon>
    </lineage>
</organism>
<feature type="chain" id="PRO_5032744480" description="Epoxide hydrolase" evidence="8">
    <location>
        <begin position="18"/>
        <end position="457"/>
    </location>
</feature>
<keyword evidence="11" id="KW-1185">Reference proteome</keyword>
<dbReference type="InterPro" id="IPR016292">
    <property type="entry name" value="Epoxide_hydrolase"/>
</dbReference>
<evidence type="ECO:0000256" key="1">
    <source>
        <dbReference type="ARBA" id="ARBA00000221"/>
    </source>
</evidence>
<protein>
    <recommendedName>
        <fullName evidence="6">Epoxide hydrolase</fullName>
        <ecNumber evidence="6">3.3.2.9</ecNumber>
    </recommendedName>
</protein>
<dbReference type="AlphaFoldDB" id="A0A834IJS4"/>
<comment type="function">
    <text evidence="6">Catalyzes juvenile hormone hydrolysis.</text>
</comment>
<feature type="active site" description="Proton acceptor" evidence="7">
    <location>
        <position position="426"/>
    </location>
</feature>
<evidence type="ECO:0000313" key="10">
    <source>
        <dbReference type="EMBL" id="KAF7279218.1"/>
    </source>
</evidence>
<evidence type="ECO:0000259" key="9">
    <source>
        <dbReference type="Pfam" id="PF06441"/>
    </source>
</evidence>
<name>A0A834IJS4_RHYFE</name>
<feature type="domain" description="Epoxide hydrolase N-terminal" evidence="9">
    <location>
        <begin position="50"/>
        <end position="158"/>
    </location>
</feature>
<sequence>MLRTACGILALALSLYAFYSRIRPGDQFPKLRDKWWGEGYRIMETHYVEDSRIEVTDKVLYDLQNRLKATQKLHPSYLGMGQRYGIRDNVMQDVLDYWTNHYNFTKRLEFINQYPHRFVKIRGLTIHFLYAEAQRKHQNTRVIPLLMVHGWPSSFLEFYEVLPMLVKSDPTLDFVFEVVAPSIPGFAFSDYPHKPGMSAIYIAQIFAELMEILEYDHYYVHGGDWGGVIIQHMAHRYPHRVLGMHSTMCYVNTITSNLKFIIGSYLPSLIYEPEEMRLWNKTANSIAFMVEEGGYFHLQATKPDTIGMALRDSPIGLAAYMLEKFSTLTNANYRDREDGGLTEKFTMEQLLDNVMVYWVTRCMTSAMRIYAEAITNYELEFNRYMRILVPAGCARFPNEILLSPRYILKERYTNLVHLTTYNNGGHFAAMEVPGSLAYDITSFVEKVEKMRPAKKRS</sequence>
<feature type="active site" description="Nucleophile" evidence="7">
    <location>
        <position position="224"/>
    </location>
</feature>
<evidence type="ECO:0000256" key="2">
    <source>
        <dbReference type="ARBA" id="ARBA00004111"/>
    </source>
</evidence>
<keyword evidence="8" id="KW-0732">Signal</keyword>
<dbReference type="EC" id="3.3.2.9" evidence="6"/>
<dbReference type="Proteomes" id="UP000625711">
    <property type="component" value="Unassembled WGS sequence"/>
</dbReference>
<keyword evidence="6" id="KW-0472">Membrane</keyword>
<keyword evidence="5 6" id="KW-0378">Hydrolase</keyword>
<gene>
    <name evidence="10" type="ORF">GWI33_007536</name>
</gene>
<dbReference type="OrthoDB" id="7130006at2759"/>
<dbReference type="InterPro" id="IPR000639">
    <property type="entry name" value="Epox_hydrolase-like"/>
</dbReference>
<dbReference type="InterPro" id="IPR029058">
    <property type="entry name" value="AB_hydrolase_fold"/>
</dbReference>
<dbReference type="InterPro" id="IPR010497">
    <property type="entry name" value="Epoxide_hydro_N"/>
</dbReference>
<reference evidence="10" key="1">
    <citation type="submission" date="2020-08" db="EMBL/GenBank/DDBJ databases">
        <title>Genome sequencing and assembly of the red palm weevil Rhynchophorus ferrugineus.</title>
        <authorList>
            <person name="Dias G.B."/>
            <person name="Bergman C.M."/>
            <person name="Manee M."/>
        </authorList>
    </citation>
    <scope>NUCLEOTIDE SEQUENCE</scope>
    <source>
        <strain evidence="10">AA-2017</strain>
        <tissue evidence="10">Whole larva</tissue>
    </source>
</reference>
<keyword evidence="6" id="KW-0256">Endoplasmic reticulum</keyword>
<comment type="similarity">
    <text evidence="3 6">Belongs to the peptidase S33 family.</text>
</comment>
<comment type="caution">
    <text evidence="10">The sequence shown here is derived from an EMBL/GenBank/DDBJ whole genome shotgun (WGS) entry which is preliminary data.</text>
</comment>
<dbReference type="EMBL" id="JAACXV010000373">
    <property type="protein sequence ID" value="KAF7279218.1"/>
    <property type="molecule type" value="Genomic_DNA"/>
</dbReference>
<accession>A0A834IJS4</accession>
<dbReference type="GO" id="GO:0005789">
    <property type="term" value="C:endoplasmic reticulum membrane"/>
    <property type="evidence" value="ECO:0007669"/>
    <property type="project" value="UniProtKB-SubCell"/>
</dbReference>
<evidence type="ECO:0000256" key="5">
    <source>
        <dbReference type="ARBA" id="ARBA00022801"/>
    </source>
</evidence>
<dbReference type="Pfam" id="PF06441">
    <property type="entry name" value="EHN"/>
    <property type="match status" value="1"/>
</dbReference>
<evidence type="ECO:0000256" key="7">
    <source>
        <dbReference type="PIRSR" id="PIRSR001112-1"/>
    </source>
</evidence>
<evidence type="ECO:0000313" key="11">
    <source>
        <dbReference type="Proteomes" id="UP000625711"/>
    </source>
</evidence>
<evidence type="ECO:0000256" key="8">
    <source>
        <dbReference type="SAM" id="SignalP"/>
    </source>
</evidence>
<comment type="subcellular location">
    <subcellularLocation>
        <location evidence="6">Endoplasmic reticulum membrane</location>
    </subcellularLocation>
    <subcellularLocation>
        <location evidence="2">Microsome membrane</location>
        <topology evidence="2">Single-pass membrane protein</topology>
    </subcellularLocation>
</comment>
<dbReference type="PANTHER" id="PTHR21661">
    <property type="entry name" value="EPOXIDE HYDROLASE 1-RELATED"/>
    <property type="match status" value="1"/>
</dbReference>
<dbReference type="GO" id="GO:0033961">
    <property type="term" value="F:cis-stilbene-oxide hydrolase activity"/>
    <property type="evidence" value="ECO:0007669"/>
    <property type="project" value="UniProtKB-UniRule"/>
</dbReference>
<evidence type="ECO:0000256" key="6">
    <source>
        <dbReference type="PIRNR" id="PIRNR001112"/>
    </source>
</evidence>
<dbReference type="PANTHER" id="PTHR21661:SF35">
    <property type="entry name" value="EPOXIDE HYDROLASE"/>
    <property type="match status" value="1"/>
</dbReference>
<evidence type="ECO:0000256" key="3">
    <source>
        <dbReference type="ARBA" id="ARBA00010088"/>
    </source>
</evidence>
<comment type="catalytic activity">
    <reaction evidence="1 6">
        <text>1-(4-methoxyphenyl)-N-methyl-N-[(3-methyloxetan-3-yl)methyl]methanamine + H2O = 2-{[(4-methoxybenzyl)(methyl)amino]methyl}-2-methylpropane-1,3-diol</text>
        <dbReference type="Rhea" id="RHEA:55764"/>
        <dbReference type="ChEBI" id="CHEBI:15377"/>
        <dbReference type="ChEBI" id="CHEBI:139161"/>
        <dbReference type="ChEBI" id="CHEBI:139164"/>
        <dbReference type="EC" id="3.3.2.9"/>
    </reaction>
</comment>
<dbReference type="PIRSF" id="PIRSF001112">
    <property type="entry name" value="Epoxide_hydrolase"/>
    <property type="match status" value="1"/>
</dbReference>
<dbReference type="GO" id="GO:0097176">
    <property type="term" value="P:epoxide metabolic process"/>
    <property type="evidence" value="ECO:0007669"/>
    <property type="project" value="TreeGrafter"/>
</dbReference>
<proteinExistence type="inferred from homology"/>
<dbReference type="PRINTS" id="PR00412">
    <property type="entry name" value="EPOXHYDRLASE"/>
</dbReference>
<dbReference type="Gene3D" id="3.40.50.1820">
    <property type="entry name" value="alpha/beta hydrolase"/>
    <property type="match status" value="1"/>
</dbReference>
<comment type="catalytic activity">
    <reaction evidence="6">
        <text>cis-stilbene oxide + H2O = (1R,2R)-hydrobenzoin</text>
        <dbReference type="Rhea" id="RHEA:23900"/>
        <dbReference type="ChEBI" id="CHEBI:15377"/>
        <dbReference type="ChEBI" id="CHEBI:50004"/>
        <dbReference type="ChEBI" id="CHEBI:50014"/>
        <dbReference type="EC" id="3.3.2.9"/>
    </reaction>
</comment>